<evidence type="ECO:0000313" key="2">
    <source>
        <dbReference type="Proteomes" id="UP000805704"/>
    </source>
</evidence>
<sequence>MSVIETVPELLNYKQKTQFILGLRVQEVCSVQYRARLDTALQILAWEFSFRLEEFLQVPSFSQNCMKDKEAGLYKYMIWLMFDFCKLFFFHIFSVFDISSLHSEFEHLVSDPEDLKRILQYQQEQQKLTKNPHLPLSSLRLLVPPLRLMSACMWQVALERNVYQYDKLAEFITLVTEIVPELLSYKQRTQLILGLRARSILEFLKQEDPDCKAIKEHLDVFQESAATFEDEKDQDDGEVEISKATFVELVHMLLCDKYEKDKFLKDVFPALYGGCYDTMLQILMWEFLYRLEEFLPVPSFSKVSSVFDLSSSDFQFDEFVSDHNDLRKILQDQKQRKKLIQSEFSFMSDTILSTLAAKQTIVPSDSHVESVKDEKGGDSSDEETDDSSTEPNPSNSEFQESAPSPHTFSLYTEEAAVEDHASSFVPQSTCTQVILLGQISEQPAVDRVQESCSEGEHFQAHTEVKPYVCSYCGKRLPCPKVLKTHLRLHTGERPYACKFCDKKFDQPYSLTQHIRVHNGEKPYLCSECGKAFSNSSAFLVHTRLHTGERPYHCKDCGAKYITLQRLKVHQRIHTGERPFGCPHCGKHFRIKSALITHNRIHTGERPYKCVACEKRFYSSHNLKIHMQSHRTTRQEKASTE</sequence>
<keyword evidence="2" id="KW-1185">Reference proteome</keyword>
<organism evidence="1 2">
    <name type="scientific">Nibea albiflora</name>
    <name type="common">Yellow drum</name>
    <name type="synonym">Corvina albiflora</name>
    <dbReference type="NCBI Taxonomy" id="240163"/>
    <lineage>
        <taxon>Eukaryota</taxon>
        <taxon>Metazoa</taxon>
        <taxon>Chordata</taxon>
        <taxon>Craniata</taxon>
        <taxon>Vertebrata</taxon>
        <taxon>Euteleostomi</taxon>
        <taxon>Actinopterygii</taxon>
        <taxon>Neopterygii</taxon>
        <taxon>Teleostei</taxon>
        <taxon>Neoteleostei</taxon>
        <taxon>Acanthomorphata</taxon>
        <taxon>Eupercaria</taxon>
        <taxon>Sciaenidae</taxon>
        <taxon>Nibea</taxon>
    </lineage>
</organism>
<comment type="caution">
    <text evidence="1">The sequence shown here is derived from an EMBL/GenBank/DDBJ whole genome shotgun (WGS) entry which is preliminary data.</text>
</comment>
<protein>
    <submittedName>
        <fullName evidence="1">Zinc finger protein 79</fullName>
    </submittedName>
</protein>
<dbReference type="EMBL" id="CM024810">
    <property type="protein sequence ID" value="KAG8005642.1"/>
    <property type="molecule type" value="Genomic_DNA"/>
</dbReference>
<evidence type="ECO:0000313" key="1">
    <source>
        <dbReference type="EMBL" id="KAG8005642.1"/>
    </source>
</evidence>
<name>A0ACB7EU26_NIBAL</name>
<reference evidence="1" key="1">
    <citation type="submission" date="2020-04" db="EMBL/GenBank/DDBJ databases">
        <title>A chromosome-scale assembly and high-density genetic map of the yellow drum (Nibea albiflora) genome.</title>
        <authorList>
            <person name="Xu D."/>
            <person name="Zhang W."/>
            <person name="Chen R."/>
            <person name="Tan P."/>
            <person name="Wang L."/>
            <person name="Song H."/>
            <person name="Tian L."/>
            <person name="Zhu Q."/>
            <person name="Wang B."/>
        </authorList>
    </citation>
    <scope>NUCLEOTIDE SEQUENCE</scope>
    <source>
        <strain evidence="1">ZJHYS-2018</strain>
    </source>
</reference>
<gene>
    <name evidence="1" type="primary">ZNF79.2</name>
    <name evidence="1" type="ORF">GBF38_001571</name>
</gene>
<accession>A0ACB7EU26</accession>
<dbReference type="Proteomes" id="UP000805704">
    <property type="component" value="Chromosome 22"/>
</dbReference>
<proteinExistence type="predicted"/>